<dbReference type="InterPro" id="IPR001245">
    <property type="entry name" value="Ser-Thr/Tyr_kinase_cat_dom"/>
</dbReference>
<evidence type="ECO:0000259" key="1">
    <source>
        <dbReference type="PROSITE" id="PS50011"/>
    </source>
</evidence>
<dbReference type="InterPro" id="IPR011009">
    <property type="entry name" value="Kinase-like_dom_sf"/>
</dbReference>
<dbReference type="GO" id="GO:0004674">
    <property type="term" value="F:protein serine/threonine kinase activity"/>
    <property type="evidence" value="ECO:0007669"/>
    <property type="project" value="TreeGrafter"/>
</dbReference>
<feature type="domain" description="Protein kinase" evidence="1">
    <location>
        <begin position="15"/>
        <end position="148"/>
    </location>
</feature>
<dbReference type="PANTHER" id="PTHR44329">
    <property type="entry name" value="SERINE/THREONINE-PROTEIN KINASE TNNI3K-RELATED"/>
    <property type="match status" value="1"/>
</dbReference>
<sequence length="148" mass="16329">METPDHIDLTGKIRKLTEHPCAYGSYGDIYKCLYDSTSGTIEVAVKALRFSLTLNQGEESSGGTLPESFRRELGIWRRLDHPNIVPFLGTTTGFGPYTSMVAMWMPNGTLHAFLEKHGDGLSITDQFGLLQGIARGLEYPGEQFTLAT</sequence>
<proteinExistence type="predicted"/>
<dbReference type="HOGENOM" id="CLU_000288_7_20_1"/>
<keyword evidence="3" id="KW-1185">Reference proteome</keyword>
<protein>
    <recommendedName>
        <fullName evidence="1">Protein kinase domain-containing protein</fullName>
    </recommendedName>
</protein>
<evidence type="ECO:0000313" key="3">
    <source>
        <dbReference type="Proteomes" id="UP000053647"/>
    </source>
</evidence>
<dbReference type="OrthoDB" id="2683818at2759"/>
<dbReference type="PROSITE" id="PS50011">
    <property type="entry name" value="PROTEIN_KINASE_DOM"/>
    <property type="match status" value="1"/>
</dbReference>
<name>A0A0C9TEF2_PAXIN</name>
<dbReference type="InterPro" id="IPR000719">
    <property type="entry name" value="Prot_kinase_dom"/>
</dbReference>
<dbReference type="InterPro" id="IPR051681">
    <property type="entry name" value="Ser/Thr_Kinases-Pseudokinases"/>
</dbReference>
<dbReference type="Gene3D" id="1.10.510.10">
    <property type="entry name" value="Transferase(Phosphotransferase) domain 1"/>
    <property type="match status" value="1"/>
</dbReference>
<dbReference type="AlphaFoldDB" id="A0A0C9TEF2"/>
<dbReference type="Proteomes" id="UP000053647">
    <property type="component" value="Unassembled WGS sequence"/>
</dbReference>
<reference evidence="2 3" key="1">
    <citation type="submission" date="2014-06" db="EMBL/GenBank/DDBJ databases">
        <authorList>
            <consortium name="DOE Joint Genome Institute"/>
            <person name="Kuo A."/>
            <person name="Kohler A."/>
            <person name="Nagy L.G."/>
            <person name="Floudas D."/>
            <person name="Copeland A."/>
            <person name="Barry K.W."/>
            <person name="Cichocki N."/>
            <person name="Veneault-Fourrey C."/>
            <person name="LaButti K."/>
            <person name="Lindquist E.A."/>
            <person name="Lipzen A."/>
            <person name="Lundell T."/>
            <person name="Morin E."/>
            <person name="Murat C."/>
            <person name="Sun H."/>
            <person name="Tunlid A."/>
            <person name="Henrissat B."/>
            <person name="Grigoriev I.V."/>
            <person name="Hibbett D.S."/>
            <person name="Martin F."/>
            <person name="Nordberg H.P."/>
            <person name="Cantor M.N."/>
            <person name="Hua S.X."/>
        </authorList>
    </citation>
    <scope>NUCLEOTIDE SEQUENCE [LARGE SCALE GENOMIC DNA]</scope>
    <source>
        <strain evidence="2 3">ATCC 200175</strain>
    </source>
</reference>
<dbReference type="SUPFAM" id="SSF56112">
    <property type="entry name" value="Protein kinase-like (PK-like)"/>
    <property type="match status" value="1"/>
</dbReference>
<evidence type="ECO:0000313" key="2">
    <source>
        <dbReference type="EMBL" id="KIJ06542.1"/>
    </source>
</evidence>
<accession>A0A0C9TEF2</accession>
<dbReference type="EMBL" id="KN820275">
    <property type="protein sequence ID" value="KIJ06542.1"/>
    <property type="molecule type" value="Genomic_DNA"/>
</dbReference>
<dbReference type="GO" id="GO:0005524">
    <property type="term" value="F:ATP binding"/>
    <property type="evidence" value="ECO:0007669"/>
    <property type="project" value="InterPro"/>
</dbReference>
<gene>
    <name evidence="2" type="ORF">PAXINDRAFT_20266</name>
</gene>
<reference evidence="3" key="2">
    <citation type="submission" date="2015-01" db="EMBL/GenBank/DDBJ databases">
        <title>Evolutionary Origins and Diversification of the Mycorrhizal Mutualists.</title>
        <authorList>
            <consortium name="DOE Joint Genome Institute"/>
            <consortium name="Mycorrhizal Genomics Consortium"/>
            <person name="Kohler A."/>
            <person name="Kuo A."/>
            <person name="Nagy L.G."/>
            <person name="Floudas D."/>
            <person name="Copeland A."/>
            <person name="Barry K.W."/>
            <person name="Cichocki N."/>
            <person name="Veneault-Fourrey C."/>
            <person name="LaButti K."/>
            <person name="Lindquist E.A."/>
            <person name="Lipzen A."/>
            <person name="Lundell T."/>
            <person name="Morin E."/>
            <person name="Murat C."/>
            <person name="Riley R."/>
            <person name="Ohm R."/>
            <person name="Sun H."/>
            <person name="Tunlid A."/>
            <person name="Henrissat B."/>
            <person name="Grigoriev I.V."/>
            <person name="Hibbett D.S."/>
            <person name="Martin F."/>
        </authorList>
    </citation>
    <scope>NUCLEOTIDE SEQUENCE [LARGE SCALE GENOMIC DNA]</scope>
    <source>
        <strain evidence="3">ATCC 200175</strain>
    </source>
</reference>
<dbReference type="PANTHER" id="PTHR44329:SF261">
    <property type="entry name" value="ZINC FINGER CONTAINING PROTEIN KINASE-RELATED"/>
    <property type="match status" value="1"/>
</dbReference>
<organism evidence="2 3">
    <name type="scientific">Paxillus involutus ATCC 200175</name>
    <dbReference type="NCBI Taxonomy" id="664439"/>
    <lineage>
        <taxon>Eukaryota</taxon>
        <taxon>Fungi</taxon>
        <taxon>Dikarya</taxon>
        <taxon>Basidiomycota</taxon>
        <taxon>Agaricomycotina</taxon>
        <taxon>Agaricomycetes</taxon>
        <taxon>Agaricomycetidae</taxon>
        <taxon>Boletales</taxon>
        <taxon>Paxilineae</taxon>
        <taxon>Paxillaceae</taxon>
        <taxon>Paxillus</taxon>
    </lineage>
</organism>
<dbReference type="Pfam" id="PF07714">
    <property type="entry name" value="PK_Tyr_Ser-Thr"/>
    <property type="match status" value="1"/>
</dbReference>